<dbReference type="AlphaFoldDB" id="A0A813VBW2"/>
<feature type="region of interest" description="Disordered" evidence="2">
    <location>
        <begin position="1"/>
        <end position="47"/>
    </location>
</feature>
<evidence type="ECO:0000313" key="5">
    <source>
        <dbReference type="Proteomes" id="UP000663879"/>
    </source>
</evidence>
<dbReference type="PANTHER" id="PTHR46451">
    <property type="entry name" value="RAS-RESPONSIVE ELEMENT-BINDING PROTEIN 1"/>
    <property type="match status" value="1"/>
</dbReference>
<dbReference type="OrthoDB" id="10046288at2759"/>
<feature type="compositionally biased region" description="Polar residues" evidence="2">
    <location>
        <begin position="22"/>
        <end position="33"/>
    </location>
</feature>
<feature type="compositionally biased region" description="Basic and acidic residues" evidence="2">
    <location>
        <begin position="1"/>
        <end position="15"/>
    </location>
</feature>
<evidence type="ECO:0000259" key="3">
    <source>
        <dbReference type="PROSITE" id="PS50157"/>
    </source>
</evidence>
<dbReference type="SMART" id="SM00355">
    <property type="entry name" value="ZnF_C2H2"/>
    <property type="match status" value="6"/>
</dbReference>
<organism evidence="4 5">
    <name type="scientific">Brachionus calyciflorus</name>
    <dbReference type="NCBI Taxonomy" id="104777"/>
    <lineage>
        <taxon>Eukaryota</taxon>
        <taxon>Metazoa</taxon>
        <taxon>Spiralia</taxon>
        <taxon>Gnathifera</taxon>
        <taxon>Rotifera</taxon>
        <taxon>Eurotatoria</taxon>
        <taxon>Monogononta</taxon>
        <taxon>Pseudotrocha</taxon>
        <taxon>Ploima</taxon>
        <taxon>Brachionidae</taxon>
        <taxon>Brachionus</taxon>
    </lineage>
</organism>
<dbReference type="Proteomes" id="UP000663879">
    <property type="component" value="Unassembled WGS sequence"/>
</dbReference>
<dbReference type="PROSITE" id="PS50157">
    <property type="entry name" value="ZINC_FINGER_C2H2_2"/>
    <property type="match status" value="1"/>
</dbReference>
<feature type="compositionally biased region" description="Polar residues" evidence="2">
    <location>
        <begin position="172"/>
        <end position="185"/>
    </location>
</feature>
<keyword evidence="1" id="KW-0862">Zinc</keyword>
<evidence type="ECO:0000256" key="2">
    <source>
        <dbReference type="SAM" id="MobiDB-lite"/>
    </source>
</evidence>
<feature type="compositionally biased region" description="Basic and acidic residues" evidence="2">
    <location>
        <begin position="194"/>
        <end position="203"/>
    </location>
</feature>
<keyword evidence="5" id="KW-1185">Reference proteome</keyword>
<keyword evidence="1" id="KW-0479">Metal-binding</keyword>
<dbReference type="Gene3D" id="3.30.160.60">
    <property type="entry name" value="Classic Zinc Finger"/>
    <property type="match status" value="1"/>
</dbReference>
<dbReference type="InterPro" id="IPR052795">
    <property type="entry name" value="RREB1"/>
</dbReference>
<keyword evidence="1" id="KW-0863">Zinc-finger</keyword>
<feature type="compositionally biased region" description="Low complexity" evidence="2">
    <location>
        <begin position="1118"/>
        <end position="1142"/>
    </location>
</feature>
<feature type="region of interest" description="Disordered" evidence="2">
    <location>
        <begin position="1091"/>
        <end position="1194"/>
    </location>
</feature>
<feature type="region of interest" description="Disordered" evidence="2">
    <location>
        <begin position="172"/>
        <end position="203"/>
    </location>
</feature>
<dbReference type="GO" id="GO:0001228">
    <property type="term" value="F:DNA-binding transcription activator activity, RNA polymerase II-specific"/>
    <property type="evidence" value="ECO:0007669"/>
    <property type="project" value="TreeGrafter"/>
</dbReference>
<evidence type="ECO:0000256" key="1">
    <source>
        <dbReference type="PROSITE-ProRule" id="PRU00042"/>
    </source>
</evidence>
<feature type="compositionally biased region" description="Basic and acidic residues" evidence="2">
    <location>
        <begin position="490"/>
        <end position="512"/>
    </location>
</feature>
<dbReference type="GO" id="GO:0005634">
    <property type="term" value="C:nucleus"/>
    <property type="evidence" value="ECO:0007669"/>
    <property type="project" value="TreeGrafter"/>
</dbReference>
<comment type="caution">
    <text evidence="4">The sequence shown here is derived from an EMBL/GenBank/DDBJ whole genome shotgun (WGS) entry which is preliminary data.</text>
</comment>
<proteinExistence type="predicted"/>
<feature type="compositionally biased region" description="Basic and acidic residues" evidence="2">
    <location>
        <begin position="457"/>
        <end position="469"/>
    </location>
</feature>
<accession>A0A813VBW2</accession>
<dbReference type="EMBL" id="CAJNOC010001160">
    <property type="protein sequence ID" value="CAF0840587.1"/>
    <property type="molecule type" value="Genomic_DNA"/>
</dbReference>
<reference evidence="4" key="1">
    <citation type="submission" date="2021-02" db="EMBL/GenBank/DDBJ databases">
        <authorList>
            <person name="Nowell W R."/>
        </authorList>
    </citation>
    <scope>NUCLEOTIDE SEQUENCE</scope>
    <source>
        <strain evidence="4">Ploen Becks lab</strain>
    </source>
</reference>
<dbReference type="PROSITE" id="PS00028">
    <property type="entry name" value="ZINC_FINGER_C2H2_1"/>
    <property type="match status" value="2"/>
</dbReference>
<sequence length="1194" mass="135439">MELMKSDCKLGSEKNMRKKVTNKNPNRSNLTDNVDNESVHSDQSSSLKNAQLIAEALNCSDSPRSSEMYSIDLTKTNSNNLNDKLDEIIDPDEQDNFSTSTQSSSSQFNNVSIDQDSNENFKNEDDSNDSLADTIAKVASGSISSDTKKIIEKKQNDMIENSKLREKTYKKQNNSTLTHTYSKNSKITKRPRPRTKEEISNESDKAAAAVESVVNSLITLTSPKTNKLKISTLAQKLCNKRKRVLNLKNKIELIRMKKLRKNIKKEETDTIDLESEKSEGKSEEIDEDKNLDNKAENETEKEHDLIRSCLICKESMHQDILNDHIMKHFYDSSKCFSCNKVSSNPANFSVHVLTHLPPQFFCVKCDKWYRQGILFKRHKQECAKKHEPQVQSTINTRQKRKSSIDSIAQPNNDTPTETKRRRGPSTRFRNENPSPPILKQEVETETENVKKNFGRPRKSDDEKQPEIQKRKYTKRKNKVDMGRKKALRSFARETEVKTRLTRRRGTDQKKDSDYEDIESDNKSLEVNSEIEELDEVVVSDIDLEDEKEEAKPSKQITLSGVLTETPGLITGGTLANAIATLALKPNQDLTSLTTYKIKIQPSKPTAVTPAKNPPKILNTPSKNQDKTNQQTANFECPECDKKFVSYFGLVQHYDQHPNLSVYCQQCDLTFENHYGLVVHNSSVHQIVESQYLKNKLKQSKKEESVPIPETQNEIPSIMTRNSRLITTHETLKPPQPSHSLSVKTNGFADLALVDFSCVNFPRIAQNLCELWPRKILNQNEQPLHNYKCSKCDFYFPCSASLKLHMRKKFSCKLFMTNSKFNEYEKTLNEIIEKIDQDKNDDFLSLMGLVEKSRIYSNPFESELIKLRSDMLDINHEFKRDLDRWKLTHSNLNESDDFSSKIHLKPFVNLTRPLLIRSKKLKRNYQKNVFNFNKTEANLSVTSNPSPLKTIFSKPFISAATTGGFSAASKKIEKRKSSPSIEIIEEKKKDENIQKAKNDEEIVSEKKIPDPPKLAKIVLPILPNLVKAPIVQIPTQFSSANSSKLASASGMSSNFSNFRPIMPKLLPINGTNSNLSNPPLILPKLRRYKPRESRYKPSVTRSIILKPIAPKPDTQSNQTKNTTETNSVNKNNNNNSKSSSLLKSHPKMVKQKLNRTSTGNSSGSTSSSSSTSSTSSNGTNDNMNSVITSASTNGI</sequence>
<dbReference type="GO" id="GO:0008270">
    <property type="term" value="F:zinc ion binding"/>
    <property type="evidence" value="ECO:0007669"/>
    <property type="project" value="UniProtKB-KW"/>
</dbReference>
<feature type="region of interest" description="Disordered" evidence="2">
    <location>
        <begin position="271"/>
        <end position="298"/>
    </location>
</feature>
<feature type="domain" description="C2H2-type" evidence="3">
    <location>
        <begin position="634"/>
        <end position="656"/>
    </location>
</feature>
<dbReference type="PANTHER" id="PTHR46451:SF1">
    <property type="entry name" value="RAS-RESPONSIVE ELEMENT-BINDING PROTEIN 1"/>
    <property type="match status" value="1"/>
</dbReference>
<gene>
    <name evidence="4" type="ORF">OXX778_LOCUS8434</name>
</gene>
<feature type="region of interest" description="Disordered" evidence="2">
    <location>
        <begin position="76"/>
        <end position="128"/>
    </location>
</feature>
<feature type="compositionally biased region" description="Polar residues" evidence="2">
    <location>
        <begin position="1180"/>
        <end position="1194"/>
    </location>
</feature>
<protein>
    <recommendedName>
        <fullName evidence="3">C2H2-type domain-containing protein</fullName>
    </recommendedName>
</protein>
<feature type="compositionally biased region" description="Polar residues" evidence="2">
    <location>
        <begin position="404"/>
        <end position="415"/>
    </location>
</feature>
<feature type="region of interest" description="Disordered" evidence="2">
    <location>
        <begin position="604"/>
        <end position="628"/>
    </location>
</feature>
<feature type="compositionally biased region" description="Low complexity" evidence="2">
    <location>
        <begin position="1155"/>
        <end position="1179"/>
    </location>
</feature>
<name>A0A813VBW2_9BILA</name>
<dbReference type="GO" id="GO:0000978">
    <property type="term" value="F:RNA polymerase II cis-regulatory region sequence-specific DNA binding"/>
    <property type="evidence" value="ECO:0007669"/>
    <property type="project" value="TreeGrafter"/>
</dbReference>
<feature type="compositionally biased region" description="Polar residues" evidence="2">
    <location>
        <begin position="618"/>
        <end position="628"/>
    </location>
</feature>
<feature type="region of interest" description="Disordered" evidence="2">
    <location>
        <begin position="380"/>
        <end position="526"/>
    </location>
</feature>
<evidence type="ECO:0000313" key="4">
    <source>
        <dbReference type="EMBL" id="CAF0840587.1"/>
    </source>
</evidence>
<dbReference type="InterPro" id="IPR013087">
    <property type="entry name" value="Znf_C2H2_type"/>
</dbReference>
<feature type="compositionally biased region" description="Low complexity" evidence="2">
    <location>
        <begin position="96"/>
        <end position="109"/>
    </location>
</feature>
<feature type="compositionally biased region" description="Basic residues" evidence="2">
    <location>
        <begin position="1143"/>
        <end position="1152"/>
    </location>
</feature>